<proteinExistence type="predicted"/>
<comment type="caution">
    <text evidence="1">The sequence shown here is derived from an EMBL/GenBank/DDBJ whole genome shotgun (WGS) entry which is preliminary data.</text>
</comment>
<dbReference type="Proteomes" id="UP000230390">
    <property type="component" value="Unassembled WGS sequence"/>
</dbReference>
<dbReference type="EMBL" id="PDOC01000002">
    <property type="protein sequence ID" value="PIL46528.1"/>
    <property type="molecule type" value="Genomic_DNA"/>
</dbReference>
<gene>
    <name evidence="1" type="ORF">CR105_05565</name>
</gene>
<sequence length="65" mass="6981">MALKIVHGSLLMFAVFLGIGDVRAQSASATELVDALNRVFGQQHHARANHANGLVAFAPTVMPRR</sequence>
<evidence type="ECO:0000313" key="2">
    <source>
        <dbReference type="Proteomes" id="UP000230390"/>
    </source>
</evidence>
<name>A0A2G8TLP0_9BURK</name>
<dbReference type="AlphaFoldDB" id="A0A2G8TLP0"/>
<evidence type="ECO:0000313" key="1">
    <source>
        <dbReference type="EMBL" id="PIL46528.1"/>
    </source>
</evidence>
<protein>
    <submittedName>
        <fullName evidence="1">Uncharacterized protein</fullName>
    </submittedName>
</protein>
<organism evidence="1 2">
    <name type="scientific">Massilia eurypsychrophila</name>
    <dbReference type="NCBI Taxonomy" id="1485217"/>
    <lineage>
        <taxon>Bacteria</taxon>
        <taxon>Pseudomonadati</taxon>
        <taxon>Pseudomonadota</taxon>
        <taxon>Betaproteobacteria</taxon>
        <taxon>Burkholderiales</taxon>
        <taxon>Oxalobacteraceae</taxon>
        <taxon>Telluria group</taxon>
        <taxon>Massilia</taxon>
    </lineage>
</organism>
<keyword evidence="2" id="KW-1185">Reference proteome</keyword>
<reference evidence="1 2" key="1">
    <citation type="submission" date="2017-10" db="EMBL/GenBank/DDBJ databases">
        <title>Massilia psychrophilum sp. nov., a novel purple-pigmented bacterium isolated from Tianshan glacier, Xinjiang Municipality, China.</title>
        <authorList>
            <person name="Wang H."/>
        </authorList>
    </citation>
    <scope>NUCLEOTIDE SEQUENCE [LARGE SCALE GENOMIC DNA]</scope>
    <source>
        <strain evidence="1 2">JCM 30074</strain>
    </source>
</reference>
<accession>A0A2G8TLP0</accession>